<accession>A0A8H3Z4A6</accession>
<dbReference type="Pfam" id="PF01245">
    <property type="entry name" value="Ribosomal_L19"/>
    <property type="match status" value="1"/>
</dbReference>
<dbReference type="GO" id="GO:0006412">
    <property type="term" value="P:translation"/>
    <property type="evidence" value="ECO:0007669"/>
    <property type="project" value="InterPro"/>
</dbReference>
<evidence type="ECO:0000256" key="4">
    <source>
        <dbReference type="SAM" id="MobiDB-lite"/>
    </source>
</evidence>
<dbReference type="SUPFAM" id="SSF50104">
    <property type="entry name" value="Translation proteins SH3-like domain"/>
    <property type="match status" value="1"/>
</dbReference>
<dbReference type="EMBL" id="WNWS01000418">
    <property type="protein sequence ID" value="KAE9968176.1"/>
    <property type="molecule type" value="Genomic_DNA"/>
</dbReference>
<gene>
    <name evidence="6" type="ORF">BLS_004648</name>
    <name evidence="7" type="ORF">EG327_006691</name>
    <name evidence="5" type="ORF">EG328_007701</name>
</gene>
<evidence type="ECO:0000313" key="8">
    <source>
        <dbReference type="Proteomes" id="UP000447873"/>
    </source>
</evidence>
<organism evidence="7 9">
    <name type="scientific">Venturia inaequalis</name>
    <name type="common">Apple scab fungus</name>
    <dbReference type="NCBI Taxonomy" id="5025"/>
    <lineage>
        <taxon>Eukaryota</taxon>
        <taxon>Fungi</taxon>
        <taxon>Dikarya</taxon>
        <taxon>Ascomycota</taxon>
        <taxon>Pezizomycotina</taxon>
        <taxon>Dothideomycetes</taxon>
        <taxon>Pleosporomycetidae</taxon>
        <taxon>Venturiales</taxon>
        <taxon>Venturiaceae</taxon>
        <taxon>Venturia</taxon>
    </lineage>
</organism>
<evidence type="ECO:0000313" key="7">
    <source>
        <dbReference type="EMBL" id="KAE9980142.1"/>
    </source>
</evidence>
<dbReference type="Proteomes" id="UP000447873">
    <property type="component" value="Unassembled WGS sequence"/>
</dbReference>
<sequence>MAPSRAPFRPLCTLKTALRQCRAQKVQRRWQHGYHRDTNGYAPDDQGDFLDVTATSTEAPPLEAENSENPFARKPQKDIPVFPPLPSTWAKCKDPVGVVTQSQIQLLDPTGVRTRLFAKTNSEAAKVGDILLVRLKNGEPFAGVCMNIRRRGVDTGILLRNQLTRVGVEMWYKVYSPNVTGIEVVQRRERRARRARLYYLRKPKHDMGSVEGVVRQYLRQRAQLGSSQSKRDVNYHQKKSNGKKRR</sequence>
<dbReference type="FunFam" id="2.30.30.790:FF:000007">
    <property type="entry name" value="Mitochondrial ribosomal protein, putative"/>
    <property type="match status" value="1"/>
</dbReference>
<evidence type="ECO:0008006" key="10">
    <source>
        <dbReference type="Google" id="ProtNLM"/>
    </source>
</evidence>
<evidence type="ECO:0000313" key="6">
    <source>
        <dbReference type="EMBL" id="KAE9971019.1"/>
    </source>
</evidence>
<feature type="region of interest" description="Disordered" evidence="4">
    <location>
        <begin position="59"/>
        <end position="78"/>
    </location>
</feature>
<dbReference type="GO" id="GO:0003735">
    <property type="term" value="F:structural constituent of ribosome"/>
    <property type="evidence" value="ECO:0007669"/>
    <property type="project" value="InterPro"/>
</dbReference>
<feature type="region of interest" description="Disordered" evidence="4">
    <location>
        <begin position="223"/>
        <end position="246"/>
    </location>
</feature>
<comment type="similarity">
    <text evidence="1">Belongs to the bacterial ribosomal protein bL19 family.</text>
</comment>
<comment type="caution">
    <text evidence="7">The sequence shown here is derived from an EMBL/GenBank/DDBJ whole genome shotgun (WGS) entry which is preliminary data.</text>
</comment>
<evidence type="ECO:0000313" key="5">
    <source>
        <dbReference type="EMBL" id="KAE9968176.1"/>
    </source>
</evidence>
<reference evidence="7 9" key="1">
    <citation type="submission" date="2019-07" db="EMBL/GenBank/DDBJ databases">
        <title>Venturia inaequalis Genome Resource.</title>
        <authorList>
            <person name="Lichtner F.J."/>
        </authorList>
    </citation>
    <scope>NUCLEOTIDE SEQUENCE [LARGE SCALE GENOMIC DNA]</scope>
    <source>
        <strain evidence="5 8">120213</strain>
        <strain evidence="6">Bline_iso_100314</strain>
        <strain evidence="7 9">DMI_063113</strain>
    </source>
</reference>
<dbReference type="InterPro" id="IPR001857">
    <property type="entry name" value="Ribosomal_bL19"/>
</dbReference>
<dbReference type="Proteomes" id="UP000490939">
    <property type="component" value="Unassembled WGS sequence"/>
</dbReference>
<dbReference type="InterPro" id="IPR008991">
    <property type="entry name" value="Translation_prot_SH3-like_sf"/>
</dbReference>
<dbReference type="EMBL" id="WNWQ01000306">
    <property type="protein sequence ID" value="KAE9971019.1"/>
    <property type="molecule type" value="Genomic_DNA"/>
</dbReference>
<keyword evidence="3" id="KW-0687">Ribonucleoprotein</keyword>
<dbReference type="PANTHER" id="PTHR15680:SF9">
    <property type="entry name" value="LARGE RIBOSOMAL SUBUNIT PROTEIN BL19M"/>
    <property type="match status" value="1"/>
</dbReference>
<dbReference type="Gene3D" id="2.30.30.790">
    <property type="match status" value="1"/>
</dbReference>
<name>A0A8H3Z4A6_VENIN</name>
<keyword evidence="2" id="KW-0689">Ribosomal protein</keyword>
<dbReference type="GO" id="GO:0005762">
    <property type="term" value="C:mitochondrial large ribosomal subunit"/>
    <property type="evidence" value="ECO:0007669"/>
    <property type="project" value="TreeGrafter"/>
</dbReference>
<evidence type="ECO:0000256" key="2">
    <source>
        <dbReference type="ARBA" id="ARBA00022980"/>
    </source>
</evidence>
<evidence type="ECO:0000256" key="3">
    <source>
        <dbReference type="ARBA" id="ARBA00023274"/>
    </source>
</evidence>
<dbReference type="Proteomes" id="UP000433883">
    <property type="component" value="Unassembled WGS sequence"/>
</dbReference>
<dbReference type="AlphaFoldDB" id="A0A8H3Z4A6"/>
<protein>
    <recommendedName>
        <fullName evidence="10">Mitochondrial ribosomal protein</fullName>
    </recommendedName>
</protein>
<dbReference type="EMBL" id="WNWR01000395">
    <property type="protein sequence ID" value="KAE9980142.1"/>
    <property type="molecule type" value="Genomic_DNA"/>
</dbReference>
<dbReference type="InterPro" id="IPR038657">
    <property type="entry name" value="Ribosomal_bL19_sf"/>
</dbReference>
<keyword evidence="9" id="KW-1185">Reference proteome</keyword>
<feature type="compositionally biased region" description="Basic residues" evidence="4">
    <location>
        <begin position="236"/>
        <end position="246"/>
    </location>
</feature>
<evidence type="ECO:0000313" key="9">
    <source>
        <dbReference type="Proteomes" id="UP000490939"/>
    </source>
</evidence>
<evidence type="ECO:0000256" key="1">
    <source>
        <dbReference type="ARBA" id="ARBA00005781"/>
    </source>
</evidence>
<proteinExistence type="inferred from homology"/>
<dbReference type="PANTHER" id="PTHR15680">
    <property type="entry name" value="RIBOSOMAL PROTEIN L19"/>
    <property type="match status" value="1"/>
</dbReference>